<dbReference type="EMBL" id="PDOB01000025">
    <property type="protein sequence ID" value="PIL39009.1"/>
    <property type="molecule type" value="Genomic_DNA"/>
</dbReference>
<proteinExistence type="predicted"/>
<evidence type="ECO:0000313" key="1">
    <source>
        <dbReference type="EMBL" id="PIL39009.1"/>
    </source>
</evidence>
<dbReference type="InterPro" id="IPR002763">
    <property type="entry name" value="DUF72"/>
</dbReference>
<dbReference type="Proteomes" id="UP000228593">
    <property type="component" value="Unassembled WGS sequence"/>
</dbReference>
<sequence>MFAVDGSHLERYGWRLTAVEINSSFYRPHQPKTYARWGDGVPASFRFLVKLGHFR</sequence>
<dbReference type="Gene3D" id="3.20.20.410">
    <property type="entry name" value="Protein of unknown function UPF0759"/>
    <property type="match status" value="1"/>
</dbReference>
<organism evidence="1 2">
    <name type="scientific">Massilia psychrophila</name>
    <dbReference type="NCBI Taxonomy" id="1603353"/>
    <lineage>
        <taxon>Bacteria</taxon>
        <taxon>Pseudomonadati</taxon>
        <taxon>Pseudomonadota</taxon>
        <taxon>Betaproteobacteria</taxon>
        <taxon>Burkholderiales</taxon>
        <taxon>Oxalobacteraceae</taxon>
        <taxon>Telluria group</taxon>
        <taxon>Massilia</taxon>
    </lineage>
</organism>
<keyword evidence="2" id="KW-1185">Reference proteome</keyword>
<dbReference type="OrthoDB" id="9780310at2"/>
<dbReference type="AlphaFoldDB" id="A0A2G8SYY2"/>
<dbReference type="Pfam" id="PF01904">
    <property type="entry name" value="DUF72"/>
    <property type="match status" value="1"/>
</dbReference>
<gene>
    <name evidence="1" type="ORF">CR103_15140</name>
</gene>
<evidence type="ECO:0008006" key="3">
    <source>
        <dbReference type="Google" id="ProtNLM"/>
    </source>
</evidence>
<dbReference type="InterPro" id="IPR036520">
    <property type="entry name" value="UPF0759_sf"/>
</dbReference>
<comment type="caution">
    <text evidence="1">The sequence shown here is derived from an EMBL/GenBank/DDBJ whole genome shotgun (WGS) entry which is preliminary data.</text>
</comment>
<name>A0A2G8SYY2_9BURK</name>
<protein>
    <recommendedName>
        <fullName evidence="3">DUF72 domain-containing protein</fullName>
    </recommendedName>
</protein>
<reference evidence="1 2" key="1">
    <citation type="submission" date="2017-10" db="EMBL/GenBank/DDBJ databases">
        <title>Massilia psychrophilum sp. nov., a novel purple-pigmented bacterium isolated from Tianshan glacier, Xinjiang Municipality, China.</title>
        <authorList>
            <person name="Wang H."/>
        </authorList>
    </citation>
    <scope>NUCLEOTIDE SEQUENCE [LARGE SCALE GENOMIC DNA]</scope>
    <source>
        <strain evidence="1 2">JCM 30813</strain>
    </source>
</reference>
<accession>A0A2G8SYY2</accession>
<evidence type="ECO:0000313" key="2">
    <source>
        <dbReference type="Proteomes" id="UP000228593"/>
    </source>
</evidence>
<dbReference type="SUPFAM" id="SSF117396">
    <property type="entry name" value="TM1631-like"/>
    <property type="match status" value="1"/>
</dbReference>